<dbReference type="SUPFAM" id="SSF50965">
    <property type="entry name" value="Galactose oxidase, central domain"/>
    <property type="match status" value="1"/>
</dbReference>
<evidence type="ECO:0000259" key="3">
    <source>
        <dbReference type="Pfam" id="PF12937"/>
    </source>
</evidence>
<dbReference type="Proteomes" id="UP001497457">
    <property type="component" value="Chromosome 7b"/>
</dbReference>
<reference evidence="5" key="1">
    <citation type="submission" date="2024-06" db="EMBL/GenBank/DDBJ databases">
        <authorList>
            <person name="Ryan C."/>
        </authorList>
    </citation>
    <scope>NUCLEOTIDE SEQUENCE [LARGE SCALE GENOMIC DNA]</scope>
</reference>
<evidence type="ECO:0000256" key="1">
    <source>
        <dbReference type="SAM" id="MobiDB-lite"/>
    </source>
</evidence>
<keyword evidence="5" id="KW-1185">Reference proteome</keyword>
<evidence type="ECO:0000259" key="2">
    <source>
        <dbReference type="Pfam" id="PF08268"/>
    </source>
</evidence>
<dbReference type="InterPro" id="IPR011043">
    <property type="entry name" value="Gal_Oxase/kelch_b-propeller"/>
</dbReference>
<dbReference type="Pfam" id="PF08268">
    <property type="entry name" value="FBA_3"/>
    <property type="match status" value="1"/>
</dbReference>
<evidence type="ECO:0000313" key="4">
    <source>
        <dbReference type="EMBL" id="CAL5079155.1"/>
    </source>
</evidence>
<dbReference type="SUPFAM" id="SSF81383">
    <property type="entry name" value="F-box domain"/>
    <property type="match status" value="1"/>
</dbReference>
<dbReference type="EMBL" id="OZ075117">
    <property type="protein sequence ID" value="CAL5079155.1"/>
    <property type="molecule type" value="Genomic_DNA"/>
</dbReference>
<dbReference type="InterPro" id="IPR001810">
    <property type="entry name" value="F-box_dom"/>
</dbReference>
<dbReference type="Pfam" id="PF12937">
    <property type="entry name" value="F-box-like"/>
    <property type="match status" value="1"/>
</dbReference>
<proteinExistence type="predicted"/>
<dbReference type="InterPro" id="IPR036047">
    <property type="entry name" value="F-box-like_dom_sf"/>
</dbReference>
<dbReference type="Gene3D" id="1.20.1280.50">
    <property type="match status" value="1"/>
</dbReference>
<protein>
    <recommendedName>
        <fullName evidence="6">F-box domain-containing protein</fullName>
    </recommendedName>
</protein>
<feature type="region of interest" description="Disordered" evidence="1">
    <location>
        <begin position="1"/>
        <end position="22"/>
    </location>
</feature>
<dbReference type="AlphaFoldDB" id="A0ABC9FNN9"/>
<sequence length="444" mass="48085">MSSRHPAVTPSRPANVDDDWPSNGGVLPRDALFEVLLCLPAKQLCGPHAVCRSWRSLLSDPLFLAAHAVRHPGRRLLAVSARAVFSEVADVELLDASGCGGQVVKVKRVGRCAGPSYPTNPPMRAHLGLVLVVGDGQRRLRVVDPFTGAVSVLPAVPRHRKASAAATISVLGRAAPIDGEEEGEYKVFSITVDRDNLTQSCKVLTLGVSGDVVGGVWREARKPPCIVRCDKAWVATVAGGVVYILSFHRRDQIDWIAAFDLHKEQWRPGLLRGPPSLSAVSCLAERNGRLVAVSGSFSGSGSVHLWRLLIDCGDGGEQGAVWQQMCTVPMLRLQWSDHGLEKVEEPVWVLNGGRVAFVVWSPVLSRLHSSRDVAAGKRGFQDWLLRVYDPKRDAFQDVARLSNLTDVAIGVCTSRSLRRSVGKEGSELIKGLSSFINFVLSGEV</sequence>
<dbReference type="PANTHER" id="PTHR31672">
    <property type="entry name" value="BNACNNG10540D PROTEIN"/>
    <property type="match status" value="1"/>
</dbReference>
<name>A0ABC9FNN9_9POAL</name>
<evidence type="ECO:0000313" key="5">
    <source>
        <dbReference type="Proteomes" id="UP001497457"/>
    </source>
</evidence>
<reference evidence="4 5" key="2">
    <citation type="submission" date="2024-10" db="EMBL/GenBank/DDBJ databases">
        <authorList>
            <person name="Ryan C."/>
        </authorList>
    </citation>
    <scope>NUCLEOTIDE SEQUENCE [LARGE SCALE GENOMIC DNA]</scope>
</reference>
<feature type="domain" description="F-box associated beta-propeller type 3" evidence="2">
    <location>
        <begin position="128"/>
        <end position="307"/>
    </location>
</feature>
<dbReference type="InterPro" id="IPR013187">
    <property type="entry name" value="F-box-assoc_dom_typ3"/>
</dbReference>
<evidence type="ECO:0008006" key="6">
    <source>
        <dbReference type="Google" id="ProtNLM"/>
    </source>
</evidence>
<feature type="domain" description="F-box" evidence="3">
    <location>
        <begin position="27"/>
        <end position="63"/>
    </location>
</feature>
<accession>A0ABC9FNN9</accession>
<organism evidence="4 5">
    <name type="scientific">Urochloa decumbens</name>
    <dbReference type="NCBI Taxonomy" id="240449"/>
    <lineage>
        <taxon>Eukaryota</taxon>
        <taxon>Viridiplantae</taxon>
        <taxon>Streptophyta</taxon>
        <taxon>Embryophyta</taxon>
        <taxon>Tracheophyta</taxon>
        <taxon>Spermatophyta</taxon>
        <taxon>Magnoliopsida</taxon>
        <taxon>Liliopsida</taxon>
        <taxon>Poales</taxon>
        <taxon>Poaceae</taxon>
        <taxon>PACMAD clade</taxon>
        <taxon>Panicoideae</taxon>
        <taxon>Panicodae</taxon>
        <taxon>Paniceae</taxon>
        <taxon>Melinidinae</taxon>
        <taxon>Urochloa</taxon>
    </lineage>
</organism>
<gene>
    <name evidence="4" type="ORF">URODEC1_LOCUS107479</name>
</gene>
<dbReference type="InterPro" id="IPR050796">
    <property type="entry name" value="SCF_F-box_component"/>
</dbReference>